<gene>
    <name evidence="1" type="ORF">METZ01_LOCUS228803</name>
</gene>
<reference evidence="1" key="1">
    <citation type="submission" date="2018-05" db="EMBL/GenBank/DDBJ databases">
        <authorList>
            <person name="Lanie J.A."/>
            <person name="Ng W.-L."/>
            <person name="Kazmierczak K.M."/>
            <person name="Andrzejewski T.M."/>
            <person name="Davidsen T.M."/>
            <person name="Wayne K.J."/>
            <person name="Tettelin H."/>
            <person name="Glass J.I."/>
            <person name="Rusch D."/>
            <person name="Podicherti R."/>
            <person name="Tsui H.-C.T."/>
            <person name="Winkler M.E."/>
        </authorList>
    </citation>
    <scope>NUCLEOTIDE SEQUENCE</scope>
</reference>
<evidence type="ECO:0000313" key="1">
    <source>
        <dbReference type="EMBL" id="SVB75949.1"/>
    </source>
</evidence>
<sequence length="73" mass="8737">VLSKNPHAIFRILGDEYEDLRKVVCEKNWHALFRLLKKYRKPFENLRKAILEKNFHALFRLVDNDDLGKAVNE</sequence>
<accession>A0A382GLW0</accession>
<name>A0A382GLW0_9ZZZZ</name>
<organism evidence="1">
    <name type="scientific">marine metagenome</name>
    <dbReference type="NCBI Taxonomy" id="408172"/>
    <lineage>
        <taxon>unclassified sequences</taxon>
        <taxon>metagenomes</taxon>
        <taxon>ecological metagenomes</taxon>
    </lineage>
</organism>
<dbReference type="EMBL" id="UINC01056200">
    <property type="protein sequence ID" value="SVB75949.1"/>
    <property type="molecule type" value="Genomic_DNA"/>
</dbReference>
<dbReference type="AlphaFoldDB" id="A0A382GLW0"/>
<proteinExistence type="predicted"/>
<feature type="non-terminal residue" evidence="1">
    <location>
        <position position="1"/>
    </location>
</feature>
<feature type="non-terminal residue" evidence="1">
    <location>
        <position position="73"/>
    </location>
</feature>
<protein>
    <submittedName>
        <fullName evidence="1">Uncharacterized protein</fullName>
    </submittedName>
</protein>